<dbReference type="CDD" id="cd00483">
    <property type="entry name" value="HPPK"/>
    <property type="match status" value="1"/>
</dbReference>
<name>A0A1I1AS41_9ACTN</name>
<organism evidence="11 12">
    <name type="scientific">Nocardioides alpinus</name>
    <dbReference type="NCBI Taxonomy" id="748909"/>
    <lineage>
        <taxon>Bacteria</taxon>
        <taxon>Bacillati</taxon>
        <taxon>Actinomycetota</taxon>
        <taxon>Actinomycetes</taxon>
        <taxon>Propionibacteriales</taxon>
        <taxon>Nocardioidaceae</taxon>
        <taxon>Nocardioides</taxon>
    </lineage>
</organism>
<dbReference type="SUPFAM" id="SSF55083">
    <property type="entry name" value="6-hydroxymethyl-7,8-dihydropterin pyrophosphokinase, HPPK"/>
    <property type="match status" value="1"/>
</dbReference>
<gene>
    <name evidence="10" type="primary">folK</name>
    <name evidence="10" type="ORF">CXG46_12980</name>
    <name evidence="11" type="ORF">SAMN05192575_110127</name>
</gene>
<dbReference type="GO" id="GO:0016301">
    <property type="term" value="F:kinase activity"/>
    <property type="evidence" value="ECO:0007669"/>
    <property type="project" value="UniProtKB-KW"/>
</dbReference>
<evidence type="ECO:0000256" key="1">
    <source>
        <dbReference type="ARBA" id="ARBA00000198"/>
    </source>
</evidence>
<evidence type="ECO:0000313" key="13">
    <source>
        <dbReference type="Proteomes" id="UP000233565"/>
    </source>
</evidence>
<accession>A0A1I1AS41</accession>
<dbReference type="Gene3D" id="3.30.70.560">
    <property type="entry name" value="7,8-Dihydro-6-hydroxymethylpterin-pyrophosphokinase HPPK"/>
    <property type="match status" value="1"/>
</dbReference>
<dbReference type="GO" id="GO:0046656">
    <property type="term" value="P:folic acid biosynthetic process"/>
    <property type="evidence" value="ECO:0007669"/>
    <property type="project" value="UniProtKB-KW"/>
</dbReference>
<feature type="domain" description="7,8-dihydro-6-hydroxymethylpterin-pyrophosphokinase" evidence="9">
    <location>
        <begin position="111"/>
        <end position="122"/>
    </location>
</feature>
<keyword evidence="4" id="KW-0808">Transferase</keyword>
<dbReference type="InterPro" id="IPR035907">
    <property type="entry name" value="Hppk_sf"/>
</dbReference>
<keyword evidence="13" id="KW-1185">Reference proteome</keyword>
<dbReference type="STRING" id="748909.SAMN05192575_110127"/>
<reference evidence="11" key="1">
    <citation type="submission" date="2016-10" db="EMBL/GenBank/DDBJ databases">
        <authorList>
            <person name="de Groot N.N."/>
        </authorList>
    </citation>
    <scope>NUCLEOTIDE SEQUENCE [LARGE SCALE GENOMIC DNA]</scope>
    <source>
        <strain evidence="11">CGMCC 1.10697</strain>
    </source>
</reference>
<evidence type="ECO:0000256" key="6">
    <source>
        <dbReference type="ARBA" id="ARBA00022777"/>
    </source>
</evidence>
<dbReference type="Pfam" id="PF01288">
    <property type="entry name" value="HPPK"/>
    <property type="match status" value="1"/>
</dbReference>
<sequence length="189" mass="20711">MTETPNPNIVDADSLTGEMHPIRRVVLALGSNLGERMAALQGAVEALADTPDFFVTGVSPVYETDPVDAPGDSGPYLNAVLLADTTLPAARLMERALAVEDAFERERSDVRNAPRTLDVDLIVVGDRRSNEDFLRLPHPRAHQRAFVLQPWYDLEPDAVFPELGPIADLLEATDSTGVRKREDLALEVE</sequence>
<evidence type="ECO:0000313" key="11">
    <source>
        <dbReference type="EMBL" id="SFB40851.1"/>
    </source>
</evidence>
<keyword evidence="6 11" id="KW-0418">Kinase</keyword>
<dbReference type="Proteomes" id="UP000199113">
    <property type="component" value="Unassembled WGS sequence"/>
</dbReference>
<dbReference type="PROSITE" id="PS00794">
    <property type="entry name" value="HPPK"/>
    <property type="match status" value="1"/>
</dbReference>
<evidence type="ECO:0000256" key="5">
    <source>
        <dbReference type="ARBA" id="ARBA00022741"/>
    </source>
</evidence>
<reference evidence="10 13" key="2">
    <citation type="submission" date="2017-12" db="EMBL/GenBank/DDBJ databases">
        <title>Pharmacopeia of the Arctic Ocean.</title>
        <authorList>
            <person name="Collins E."/>
            <person name="Ducluzeau A.-L."/>
        </authorList>
    </citation>
    <scope>NUCLEOTIDE SEQUENCE [LARGE SCALE GENOMIC DNA]</scope>
    <source>
        <strain evidence="10 13">DSM 23325</strain>
    </source>
</reference>
<evidence type="ECO:0000313" key="10">
    <source>
        <dbReference type="EMBL" id="PKH40300.1"/>
    </source>
</evidence>
<comment type="pathway">
    <text evidence="2">Cofactor biosynthesis; tetrahydrofolate biosynthesis; 2-amino-4-hydroxy-6-hydroxymethyl-7,8-dihydropteridine diphosphate from 7,8-dihydroneopterin triphosphate: step 4/4.</text>
</comment>
<dbReference type="NCBIfam" id="TIGR01498">
    <property type="entry name" value="folK"/>
    <property type="match status" value="1"/>
</dbReference>
<dbReference type="InterPro" id="IPR000550">
    <property type="entry name" value="Hppk"/>
</dbReference>
<dbReference type="GO" id="GO:0003848">
    <property type="term" value="F:2-amino-4-hydroxy-6-hydroxymethyldihydropteridine diphosphokinase activity"/>
    <property type="evidence" value="ECO:0007669"/>
    <property type="project" value="UniProtKB-EC"/>
</dbReference>
<dbReference type="Proteomes" id="UP000233565">
    <property type="component" value="Unassembled WGS sequence"/>
</dbReference>
<evidence type="ECO:0000256" key="2">
    <source>
        <dbReference type="ARBA" id="ARBA00005051"/>
    </source>
</evidence>
<comment type="catalytic activity">
    <reaction evidence="1">
        <text>6-hydroxymethyl-7,8-dihydropterin + ATP = (7,8-dihydropterin-6-yl)methyl diphosphate + AMP + H(+)</text>
        <dbReference type="Rhea" id="RHEA:11412"/>
        <dbReference type="ChEBI" id="CHEBI:15378"/>
        <dbReference type="ChEBI" id="CHEBI:30616"/>
        <dbReference type="ChEBI" id="CHEBI:44841"/>
        <dbReference type="ChEBI" id="CHEBI:72950"/>
        <dbReference type="ChEBI" id="CHEBI:456215"/>
        <dbReference type="EC" id="2.7.6.3"/>
    </reaction>
</comment>
<protein>
    <recommendedName>
        <fullName evidence="3">2-amino-4-hydroxy-6-hydroxymethyldihydropteridine diphosphokinase</fullName>
        <ecNumber evidence="3">2.7.6.3</ecNumber>
    </recommendedName>
</protein>
<dbReference type="AlphaFoldDB" id="A0A1I1AS41"/>
<evidence type="ECO:0000256" key="8">
    <source>
        <dbReference type="ARBA" id="ARBA00022909"/>
    </source>
</evidence>
<dbReference type="OrthoDB" id="9808041at2"/>
<evidence type="ECO:0000259" key="9">
    <source>
        <dbReference type="PROSITE" id="PS00794"/>
    </source>
</evidence>
<dbReference type="PANTHER" id="PTHR43071">
    <property type="entry name" value="2-AMINO-4-HYDROXY-6-HYDROXYMETHYLDIHYDROPTERIDINE PYROPHOSPHOKINASE"/>
    <property type="match status" value="1"/>
</dbReference>
<dbReference type="EMBL" id="FOKC01000010">
    <property type="protein sequence ID" value="SFB40851.1"/>
    <property type="molecule type" value="Genomic_DNA"/>
</dbReference>
<evidence type="ECO:0000256" key="4">
    <source>
        <dbReference type="ARBA" id="ARBA00022679"/>
    </source>
</evidence>
<keyword evidence="5" id="KW-0547">Nucleotide-binding</keyword>
<keyword evidence="7" id="KW-0067">ATP-binding</keyword>
<dbReference type="EMBL" id="PJBV01000019">
    <property type="protein sequence ID" value="PKH40300.1"/>
    <property type="molecule type" value="Genomic_DNA"/>
</dbReference>
<dbReference type="UniPathway" id="UPA00077">
    <property type="reaction ID" value="UER00155"/>
</dbReference>
<dbReference type="PANTHER" id="PTHR43071:SF1">
    <property type="entry name" value="2-AMINO-4-HYDROXY-6-HYDROXYMETHYLDIHYDROPTERIDINE PYROPHOSPHOKINASE"/>
    <property type="match status" value="1"/>
</dbReference>
<evidence type="ECO:0000256" key="3">
    <source>
        <dbReference type="ARBA" id="ARBA00013253"/>
    </source>
</evidence>
<dbReference type="GO" id="GO:0005524">
    <property type="term" value="F:ATP binding"/>
    <property type="evidence" value="ECO:0007669"/>
    <property type="project" value="UniProtKB-KW"/>
</dbReference>
<dbReference type="RefSeq" id="WP_091200727.1">
    <property type="nucleotide sequence ID" value="NZ_FOKC01000010.1"/>
</dbReference>
<dbReference type="EC" id="2.7.6.3" evidence="3"/>
<dbReference type="GO" id="GO:0046654">
    <property type="term" value="P:tetrahydrofolate biosynthetic process"/>
    <property type="evidence" value="ECO:0007669"/>
    <property type="project" value="UniProtKB-UniPathway"/>
</dbReference>
<proteinExistence type="predicted"/>
<keyword evidence="8" id="KW-0289">Folate biosynthesis</keyword>
<evidence type="ECO:0000313" key="12">
    <source>
        <dbReference type="Proteomes" id="UP000199113"/>
    </source>
</evidence>
<evidence type="ECO:0000256" key="7">
    <source>
        <dbReference type="ARBA" id="ARBA00022840"/>
    </source>
</evidence>